<evidence type="ECO:0000313" key="2">
    <source>
        <dbReference type="Proteomes" id="UP000805649"/>
    </source>
</evidence>
<proteinExistence type="predicted"/>
<accession>A0ACC3YC39</accession>
<dbReference type="Proteomes" id="UP000805649">
    <property type="component" value="Unassembled WGS sequence"/>
</dbReference>
<gene>
    <name evidence="1" type="ORF">CTRU02_215566</name>
</gene>
<protein>
    <submittedName>
        <fullName evidence="1">Uncharacterized protein</fullName>
    </submittedName>
</protein>
<organism evidence="1 2">
    <name type="scientific">Colletotrichum truncatum</name>
    <name type="common">Anthracnose fungus</name>
    <name type="synonym">Colletotrichum capsici</name>
    <dbReference type="NCBI Taxonomy" id="5467"/>
    <lineage>
        <taxon>Eukaryota</taxon>
        <taxon>Fungi</taxon>
        <taxon>Dikarya</taxon>
        <taxon>Ascomycota</taxon>
        <taxon>Pezizomycotina</taxon>
        <taxon>Sordariomycetes</taxon>
        <taxon>Hypocreomycetidae</taxon>
        <taxon>Glomerellales</taxon>
        <taxon>Glomerellaceae</taxon>
        <taxon>Colletotrichum</taxon>
        <taxon>Colletotrichum truncatum species complex</taxon>
    </lineage>
</organism>
<dbReference type="EMBL" id="VUJX02000017">
    <property type="protein sequence ID" value="KAL0929400.1"/>
    <property type="molecule type" value="Genomic_DNA"/>
</dbReference>
<name>A0ACC3YC39_COLTU</name>
<sequence length="25" mass="3062">MDDTSCRDVIVHRNIEKQHIVLPWR</sequence>
<evidence type="ECO:0000313" key="1">
    <source>
        <dbReference type="EMBL" id="KAL0929400.1"/>
    </source>
</evidence>
<reference evidence="1 2" key="1">
    <citation type="journal article" date="2020" name="Phytopathology">
        <title>Genome Sequence Resources of Colletotrichum truncatum, C. plurivorum, C. musicola, and C. sojae: Four Species Pathogenic to Soybean (Glycine max).</title>
        <authorList>
            <person name="Rogerio F."/>
            <person name="Boufleur T.R."/>
            <person name="Ciampi-Guillardi M."/>
            <person name="Sukno S.A."/>
            <person name="Thon M.R."/>
            <person name="Massola Junior N.S."/>
            <person name="Baroncelli R."/>
        </authorList>
    </citation>
    <scope>NUCLEOTIDE SEQUENCE [LARGE SCALE GENOMIC DNA]</scope>
    <source>
        <strain evidence="1 2">CMES1059</strain>
    </source>
</reference>
<comment type="caution">
    <text evidence="1">The sequence shown here is derived from an EMBL/GenBank/DDBJ whole genome shotgun (WGS) entry which is preliminary data.</text>
</comment>
<keyword evidence="2" id="KW-1185">Reference proteome</keyword>